<dbReference type="PROSITE" id="PS51318">
    <property type="entry name" value="TAT"/>
    <property type="match status" value="1"/>
</dbReference>
<evidence type="ECO:0000313" key="1">
    <source>
        <dbReference type="EMBL" id="MBH9554362.1"/>
    </source>
</evidence>
<dbReference type="EMBL" id="JAEDAL010000014">
    <property type="protein sequence ID" value="MBH9554362.1"/>
    <property type="molecule type" value="Genomic_DNA"/>
</dbReference>
<dbReference type="InterPro" id="IPR010869">
    <property type="entry name" value="DUF1501"/>
</dbReference>
<organism evidence="1 2">
    <name type="scientific">Inhella gelatinilytica</name>
    <dbReference type="NCBI Taxonomy" id="2795030"/>
    <lineage>
        <taxon>Bacteria</taxon>
        <taxon>Pseudomonadati</taxon>
        <taxon>Pseudomonadota</taxon>
        <taxon>Betaproteobacteria</taxon>
        <taxon>Burkholderiales</taxon>
        <taxon>Sphaerotilaceae</taxon>
        <taxon>Inhella</taxon>
    </lineage>
</organism>
<gene>
    <name evidence="1" type="ORF">I7X43_16085</name>
</gene>
<dbReference type="Pfam" id="PF07394">
    <property type="entry name" value="DUF1501"/>
    <property type="match status" value="1"/>
</dbReference>
<keyword evidence="2" id="KW-1185">Reference proteome</keyword>
<dbReference type="AlphaFoldDB" id="A0A931IWY8"/>
<evidence type="ECO:0000313" key="2">
    <source>
        <dbReference type="Proteomes" id="UP000620139"/>
    </source>
</evidence>
<reference evidence="1" key="1">
    <citation type="submission" date="2020-12" db="EMBL/GenBank/DDBJ databases">
        <title>The genome sequence of Inhella sp. 4Y17.</title>
        <authorList>
            <person name="Liu Y."/>
        </authorList>
    </citation>
    <scope>NUCLEOTIDE SEQUENCE</scope>
    <source>
        <strain evidence="1">4Y10</strain>
    </source>
</reference>
<protein>
    <submittedName>
        <fullName evidence="1">DUF1501 domain-containing protein</fullName>
    </submittedName>
</protein>
<dbReference type="PANTHER" id="PTHR43737:SF1">
    <property type="entry name" value="DUF1501 DOMAIN-CONTAINING PROTEIN"/>
    <property type="match status" value="1"/>
</dbReference>
<comment type="caution">
    <text evidence="1">The sequence shown here is derived from an EMBL/GenBank/DDBJ whole genome shotgun (WGS) entry which is preliminary data.</text>
</comment>
<dbReference type="RefSeq" id="WP_198101978.1">
    <property type="nucleotide sequence ID" value="NZ_JAEDAL010000014.1"/>
</dbReference>
<accession>A0A931IWY8</accession>
<name>A0A931IWY8_9BURK</name>
<dbReference type="Proteomes" id="UP000620139">
    <property type="component" value="Unassembled WGS sequence"/>
</dbReference>
<dbReference type="InterPro" id="IPR006311">
    <property type="entry name" value="TAT_signal"/>
</dbReference>
<dbReference type="PANTHER" id="PTHR43737">
    <property type="entry name" value="BLL7424 PROTEIN"/>
    <property type="match status" value="1"/>
</dbReference>
<proteinExistence type="predicted"/>
<sequence length="460" mass="47350">MSKTAVDLARRAFLRRAALTGVAGAAAPWALNLSLIGEAAAATNPSDYKALVCVFLYGGNDNGNTLIPADATNHAQYATVRSTLALPQSGLVGTTLTPNAALPGGLQLALNPAMAALMPLWDAGQLAVQLNVGPLIAPTTLAQYNARSVPLPPKLFSHNDQQSIWQSDLPEGAQSGWGGRIGDLMLSGNGGSVFSCISVTGNSVFLTGKSAVQYQMGTSGAVAINGISRSLYGSAAAQAALRNLITASSSHLFEAEYSRVTKRSIDAETQVTAALAGLPELSTPFDANNSLANQLKMVARMIAARGSLGVSRQVFMVSLGGFDLHDNLLTNHPGLLGNVAGALASFQSAMSELGVADQVTAFTASDFGRTLTSNGDGSDHGWGSHHFVLGGAVRGKAFYGTAPSFALGSGSEVGQGRLLPTTSVDQFAGTLATWLGVSATDLPMVVPNLSNFSLRNLGFV</sequence>